<comment type="caution">
    <text evidence="1">The sequence shown here is derived from an EMBL/GenBank/DDBJ whole genome shotgun (WGS) entry which is preliminary data.</text>
</comment>
<reference evidence="2" key="1">
    <citation type="submission" date="2018-08" db="EMBL/GenBank/DDBJ databases">
        <authorList>
            <person name="Zhang J."/>
            <person name="Du Z.-J."/>
        </authorList>
    </citation>
    <scope>NUCLEOTIDE SEQUENCE [LARGE SCALE GENOMIC DNA]</scope>
    <source>
        <strain evidence="2">KCTC 52655</strain>
    </source>
</reference>
<sequence>MSRKRAAKNGHLKMLMQVSLVFLLGGIMATFITRLYRVEPNMQADLLQQLGDRMESSATHAYWQWRAEGQPERIMLVHYDKQGKETDRRPVSLSHTGLPKVEPTSEGCQRLWRMLLNVPMQIDGFRIVGEYYQGELVNSEPLNAYCRYRLSVGASFDYAVTSGKVTHQPAG</sequence>
<dbReference type="EMBL" id="QRHA01000006">
    <property type="protein sequence ID" value="RDV25554.1"/>
    <property type="molecule type" value="Genomic_DNA"/>
</dbReference>
<evidence type="ECO:0000313" key="2">
    <source>
        <dbReference type="Proteomes" id="UP000256561"/>
    </source>
</evidence>
<proteinExistence type="predicted"/>
<protein>
    <recommendedName>
        <fullName evidence="3">MSHA biogenesis protein MshF</fullName>
    </recommendedName>
</protein>
<name>A0A3D8M7M2_9ALTE</name>
<organism evidence="1 2">
    <name type="scientific">Alteromonas aestuariivivens</name>
    <dbReference type="NCBI Taxonomy" id="1938339"/>
    <lineage>
        <taxon>Bacteria</taxon>
        <taxon>Pseudomonadati</taxon>
        <taxon>Pseudomonadota</taxon>
        <taxon>Gammaproteobacteria</taxon>
        <taxon>Alteromonadales</taxon>
        <taxon>Alteromonadaceae</taxon>
        <taxon>Alteromonas/Salinimonas group</taxon>
        <taxon>Alteromonas</taxon>
    </lineage>
</organism>
<evidence type="ECO:0000313" key="1">
    <source>
        <dbReference type="EMBL" id="RDV25554.1"/>
    </source>
</evidence>
<gene>
    <name evidence="1" type="ORF">DXV75_09690</name>
</gene>
<dbReference type="Proteomes" id="UP000256561">
    <property type="component" value="Unassembled WGS sequence"/>
</dbReference>
<accession>A0A3D8M7M2</accession>
<dbReference type="AlphaFoldDB" id="A0A3D8M7M2"/>
<dbReference type="OrthoDB" id="6227360at2"/>
<evidence type="ECO:0008006" key="3">
    <source>
        <dbReference type="Google" id="ProtNLM"/>
    </source>
</evidence>
<keyword evidence="2" id="KW-1185">Reference proteome</keyword>
<dbReference type="RefSeq" id="WP_115593207.1">
    <property type="nucleotide sequence ID" value="NZ_QRHA01000006.1"/>
</dbReference>